<dbReference type="Proteomes" id="UP000681414">
    <property type="component" value="Unassembled WGS sequence"/>
</dbReference>
<evidence type="ECO:0000256" key="1">
    <source>
        <dbReference type="ARBA" id="ARBA00004496"/>
    </source>
</evidence>
<dbReference type="RefSeq" id="WP_213124964.1">
    <property type="nucleotide sequence ID" value="NZ_JAGYPG010000002.1"/>
</dbReference>
<comment type="subcellular location">
    <subcellularLocation>
        <location evidence="1">Cytoplasm</location>
    </subcellularLocation>
</comment>
<keyword evidence="6 9" id="KW-0238">DNA-binding</keyword>
<evidence type="ECO:0000256" key="7">
    <source>
        <dbReference type="ARBA" id="ARBA00023172"/>
    </source>
</evidence>
<keyword evidence="5" id="KW-0229">DNA integration</keyword>
<evidence type="ECO:0000256" key="3">
    <source>
        <dbReference type="ARBA" id="ARBA00022618"/>
    </source>
</evidence>
<reference evidence="12 13" key="1">
    <citation type="submission" date="2021-05" db="EMBL/GenBank/DDBJ databases">
        <title>Novel Bacillus species.</title>
        <authorList>
            <person name="Liu G."/>
        </authorList>
    </citation>
    <scope>NUCLEOTIDE SEQUENCE [LARGE SCALE GENOMIC DNA]</scope>
    <source>
        <strain evidence="13">FJAT-49780</strain>
    </source>
</reference>
<sequence>MKDNRKYWESSNENISIETRRILNEYFLSLKLANKAEATITKYRRILEKFLCECLVPLESLTSEDVLKWLTEFAEDKKERTVDLYLSCLSSFFQFCLSEDYMENMVIKKRWRPKISQTLPKYLTEEEYARVRLAAESLSVRDRAIILFLFSSGCRRGEVCNLSIADITLKKRTAKVIGKGKKVRYIHFSIMCAIVLKEYLQTRDCEETAPLFMNRFGKPLGPGGILKIINDLGKKAGLNQSLHPHVCRHTFATNMLARGADLAFIADEMGHADLNTTRIYARIPTEDMIIAYQNKMG</sequence>
<dbReference type="GO" id="GO:0007059">
    <property type="term" value="P:chromosome segregation"/>
    <property type="evidence" value="ECO:0007669"/>
    <property type="project" value="UniProtKB-KW"/>
</dbReference>
<keyword evidence="2" id="KW-0963">Cytoplasm</keyword>
<evidence type="ECO:0000256" key="8">
    <source>
        <dbReference type="ARBA" id="ARBA00023306"/>
    </source>
</evidence>
<dbReference type="PANTHER" id="PTHR30349:SF77">
    <property type="entry name" value="TYROSINE RECOMBINASE XERC"/>
    <property type="match status" value="1"/>
</dbReference>
<organism evidence="12 13">
    <name type="scientific">Lederbergia citri</name>
    <dbReference type="NCBI Taxonomy" id="2833580"/>
    <lineage>
        <taxon>Bacteria</taxon>
        <taxon>Bacillati</taxon>
        <taxon>Bacillota</taxon>
        <taxon>Bacilli</taxon>
        <taxon>Bacillales</taxon>
        <taxon>Bacillaceae</taxon>
        <taxon>Lederbergia</taxon>
    </lineage>
</organism>
<dbReference type="InterPro" id="IPR004107">
    <property type="entry name" value="Integrase_SAM-like_N"/>
</dbReference>
<evidence type="ECO:0000256" key="5">
    <source>
        <dbReference type="ARBA" id="ARBA00022908"/>
    </source>
</evidence>
<dbReference type="InterPro" id="IPR050090">
    <property type="entry name" value="Tyrosine_recombinase_XerCD"/>
</dbReference>
<keyword evidence="4" id="KW-0159">Chromosome partition</keyword>
<dbReference type="PANTHER" id="PTHR30349">
    <property type="entry name" value="PHAGE INTEGRASE-RELATED"/>
    <property type="match status" value="1"/>
</dbReference>
<evidence type="ECO:0000313" key="13">
    <source>
        <dbReference type="Proteomes" id="UP000681414"/>
    </source>
</evidence>
<dbReference type="InterPro" id="IPR010998">
    <property type="entry name" value="Integrase_recombinase_N"/>
</dbReference>
<dbReference type="EMBL" id="JAGYPG010000002">
    <property type="protein sequence ID" value="MBS4195774.1"/>
    <property type="molecule type" value="Genomic_DNA"/>
</dbReference>
<evidence type="ECO:0000256" key="6">
    <source>
        <dbReference type="ARBA" id="ARBA00023125"/>
    </source>
</evidence>
<dbReference type="PROSITE" id="PS51900">
    <property type="entry name" value="CB"/>
    <property type="match status" value="1"/>
</dbReference>
<evidence type="ECO:0000256" key="9">
    <source>
        <dbReference type="PROSITE-ProRule" id="PRU01248"/>
    </source>
</evidence>
<evidence type="ECO:0000256" key="4">
    <source>
        <dbReference type="ARBA" id="ARBA00022829"/>
    </source>
</evidence>
<protein>
    <submittedName>
        <fullName evidence="12">Tyrosine-type recombinase/integrase</fullName>
    </submittedName>
</protein>
<dbReference type="Pfam" id="PF00589">
    <property type="entry name" value="Phage_integrase"/>
    <property type="match status" value="1"/>
</dbReference>
<dbReference type="Gene3D" id="1.10.150.130">
    <property type="match status" value="1"/>
</dbReference>
<keyword evidence="8" id="KW-0131">Cell cycle</keyword>
<evidence type="ECO:0000256" key="2">
    <source>
        <dbReference type="ARBA" id="ARBA00022490"/>
    </source>
</evidence>
<evidence type="ECO:0000259" key="11">
    <source>
        <dbReference type="PROSITE" id="PS51900"/>
    </source>
</evidence>
<dbReference type="GO" id="GO:0051301">
    <property type="term" value="P:cell division"/>
    <property type="evidence" value="ECO:0007669"/>
    <property type="project" value="UniProtKB-KW"/>
</dbReference>
<evidence type="ECO:0000259" key="10">
    <source>
        <dbReference type="PROSITE" id="PS51898"/>
    </source>
</evidence>
<dbReference type="PROSITE" id="PS51898">
    <property type="entry name" value="TYR_RECOMBINASE"/>
    <property type="match status" value="1"/>
</dbReference>
<dbReference type="GO" id="GO:0015074">
    <property type="term" value="P:DNA integration"/>
    <property type="evidence" value="ECO:0007669"/>
    <property type="project" value="UniProtKB-KW"/>
</dbReference>
<proteinExistence type="predicted"/>
<feature type="domain" description="Core-binding (CB)" evidence="11">
    <location>
        <begin position="17"/>
        <end position="97"/>
    </location>
</feature>
<dbReference type="GO" id="GO:0006310">
    <property type="term" value="P:DNA recombination"/>
    <property type="evidence" value="ECO:0007669"/>
    <property type="project" value="UniProtKB-KW"/>
</dbReference>
<keyword evidence="3" id="KW-0132">Cell division</keyword>
<keyword evidence="7" id="KW-0233">DNA recombination</keyword>
<dbReference type="InterPro" id="IPR013762">
    <property type="entry name" value="Integrase-like_cat_sf"/>
</dbReference>
<name>A0A942TG60_9BACI</name>
<gene>
    <name evidence="12" type="ORF">KHA97_11965</name>
</gene>
<dbReference type="Pfam" id="PF02899">
    <property type="entry name" value="Phage_int_SAM_1"/>
    <property type="match status" value="1"/>
</dbReference>
<dbReference type="AlphaFoldDB" id="A0A942TG60"/>
<dbReference type="InterPro" id="IPR011010">
    <property type="entry name" value="DNA_brk_join_enz"/>
</dbReference>
<dbReference type="SUPFAM" id="SSF56349">
    <property type="entry name" value="DNA breaking-rejoining enzymes"/>
    <property type="match status" value="1"/>
</dbReference>
<dbReference type="GO" id="GO:0005737">
    <property type="term" value="C:cytoplasm"/>
    <property type="evidence" value="ECO:0007669"/>
    <property type="project" value="UniProtKB-SubCell"/>
</dbReference>
<keyword evidence="13" id="KW-1185">Reference proteome</keyword>
<comment type="caution">
    <text evidence="12">The sequence shown here is derived from an EMBL/GenBank/DDBJ whole genome shotgun (WGS) entry which is preliminary data.</text>
</comment>
<dbReference type="InterPro" id="IPR044068">
    <property type="entry name" value="CB"/>
</dbReference>
<accession>A0A942TG60</accession>
<dbReference type="InterPro" id="IPR002104">
    <property type="entry name" value="Integrase_catalytic"/>
</dbReference>
<feature type="domain" description="Tyr recombinase" evidence="10">
    <location>
        <begin position="118"/>
        <end position="293"/>
    </location>
</feature>
<dbReference type="Gene3D" id="1.10.443.10">
    <property type="entry name" value="Intergrase catalytic core"/>
    <property type="match status" value="1"/>
</dbReference>
<dbReference type="GO" id="GO:0003677">
    <property type="term" value="F:DNA binding"/>
    <property type="evidence" value="ECO:0007669"/>
    <property type="project" value="UniProtKB-UniRule"/>
</dbReference>
<evidence type="ECO:0000313" key="12">
    <source>
        <dbReference type="EMBL" id="MBS4195774.1"/>
    </source>
</evidence>